<evidence type="ECO:0000256" key="17">
    <source>
        <dbReference type="ARBA" id="ARBA00023180"/>
    </source>
</evidence>
<dbReference type="SUPFAM" id="SSF56112">
    <property type="entry name" value="Protein kinase-like (PK-like)"/>
    <property type="match status" value="1"/>
</dbReference>
<dbReference type="AlphaFoldDB" id="A0A0D9W203"/>
<dbReference type="Gene3D" id="1.10.510.10">
    <property type="entry name" value="Transferase(Phosphotransferase) domain 1"/>
    <property type="match status" value="1"/>
</dbReference>
<dbReference type="SUPFAM" id="SSF49899">
    <property type="entry name" value="Concanavalin A-like lectins/glucanases"/>
    <property type="match status" value="1"/>
</dbReference>
<evidence type="ECO:0000256" key="10">
    <source>
        <dbReference type="ARBA" id="ARBA00022734"/>
    </source>
</evidence>
<dbReference type="CDD" id="cd06899">
    <property type="entry name" value="lectin_legume_LecRK_Arcelin_ConA"/>
    <property type="match status" value="1"/>
</dbReference>
<reference evidence="22" key="3">
    <citation type="submission" date="2015-04" db="UniProtKB">
        <authorList>
            <consortium name="EnsemblPlants"/>
        </authorList>
    </citation>
    <scope>IDENTIFICATION</scope>
</reference>
<comment type="subcellular location">
    <subcellularLocation>
        <location evidence="1">Cell membrane</location>
        <topology evidence="1">Single-pass type I membrane protein</topology>
    </subcellularLocation>
</comment>
<keyword evidence="6" id="KW-0723">Serine/threonine-protein kinase</keyword>
<dbReference type="InterPro" id="IPR008271">
    <property type="entry name" value="Ser/Thr_kinase_AS"/>
</dbReference>
<dbReference type="InterPro" id="IPR000719">
    <property type="entry name" value="Prot_kinase_dom"/>
</dbReference>
<keyword evidence="5" id="KW-1003">Cell membrane</keyword>
<evidence type="ECO:0000256" key="14">
    <source>
        <dbReference type="ARBA" id="ARBA00022989"/>
    </source>
</evidence>
<dbReference type="GO" id="GO:0030246">
    <property type="term" value="F:carbohydrate binding"/>
    <property type="evidence" value="ECO:0007669"/>
    <property type="project" value="UniProtKB-KW"/>
</dbReference>
<dbReference type="InterPro" id="IPR011009">
    <property type="entry name" value="Kinase-like_dom_sf"/>
</dbReference>
<dbReference type="GO" id="GO:0004674">
    <property type="term" value="F:protein serine/threonine kinase activity"/>
    <property type="evidence" value="ECO:0007669"/>
    <property type="project" value="UniProtKB-KW"/>
</dbReference>
<dbReference type="GO" id="GO:0005524">
    <property type="term" value="F:ATP binding"/>
    <property type="evidence" value="ECO:0007669"/>
    <property type="project" value="UniProtKB-UniRule"/>
</dbReference>
<dbReference type="Gene3D" id="3.30.200.20">
    <property type="entry name" value="Phosphorylase Kinase, domain 1"/>
    <property type="match status" value="1"/>
</dbReference>
<keyword evidence="23" id="KW-1185">Reference proteome</keyword>
<evidence type="ECO:0000256" key="16">
    <source>
        <dbReference type="ARBA" id="ARBA00023170"/>
    </source>
</evidence>
<proteinExistence type="inferred from homology"/>
<evidence type="ECO:0000256" key="20">
    <source>
        <dbReference type="SAM" id="SignalP"/>
    </source>
</evidence>
<evidence type="ECO:0000256" key="18">
    <source>
        <dbReference type="PROSITE-ProRule" id="PRU10141"/>
    </source>
</evidence>
<evidence type="ECO:0000259" key="21">
    <source>
        <dbReference type="PROSITE" id="PS50011"/>
    </source>
</evidence>
<dbReference type="InterPro" id="IPR019825">
    <property type="entry name" value="Lectin_legB_Mn/Ca_BS"/>
</dbReference>
<evidence type="ECO:0000256" key="4">
    <source>
        <dbReference type="ARBA" id="ARBA00012513"/>
    </source>
</evidence>
<dbReference type="GO" id="GO:0005886">
    <property type="term" value="C:plasma membrane"/>
    <property type="evidence" value="ECO:0007669"/>
    <property type="project" value="UniProtKB-SubCell"/>
</dbReference>
<dbReference type="FunFam" id="3.30.200.20:FF:001865">
    <property type="entry name" value="Os04g0123750 protein"/>
    <property type="match status" value="1"/>
</dbReference>
<name>A0A0D9W203_9ORYZ</name>
<reference evidence="23" key="2">
    <citation type="submission" date="2013-12" db="EMBL/GenBank/DDBJ databases">
        <authorList>
            <person name="Yu Y."/>
            <person name="Lee S."/>
            <person name="de Baynast K."/>
            <person name="Wissotski M."/>
            <person name="Liu L."/>
            <person name="Talag J."/>
            <person name="Goicoechea J."/>
            <person name="Angelova A."/>
            <person name="Jetty R."/>
            <person name="Kudrna D."/>
            <person name="Golser W."/>
            <person name="Rivera L."/>
            <person name="Zhang J."/>
            <person name="Wing R."/>
        </authorList>
    </citation>
    <scope>NUCLEOTIDE SEQUENCE</scope>
</reference>
<keyword evidence="14 19" id="KW-1133">Transmembrane helix</keyword>
<dbReference type="eggNOG" id="ENOG502QTX3">
    <property type="taxonomic scope" value="Eukaryota"/>
</dbReference>
<keyword evidence="9 20" id="KW-0732">Signal</keyword>
<evidence type="ECO:0000256" key="5">
    <source>
        <dbReference type="ARBA" id="ARBA00022475"/>
    </source>
</evidence>
<dbReference type="Gramene" id="LPERR04G00860.1">
    <property type="protein sequence ID" value="LPERR04G00860.1"/>
    <property type="gene ID" value="LPERR04G00860"/>
</dbReference>
<feature type="domain" description="Protein kinase" evidence="21">
    <location>
        <begin position="338"/>
        <end position="627"/>
    </location>
</feature>
<sequence length="680" mass="75099">MSTPHILLPLLIFILASPDYPGSVVAAADALPPVSFSYNFSDASTYRLEELHFLDDAKEPVDGVVDLTICSSRCQGRMSYNHSVPMYRRNGTSIEFASFATRFTFAIKPIDGGCQGDGMAFFLANYPSAMPGDSDGGDLGLIDGATMTAVGPNRFVAVEFDTFNRSYDPPGNHIGIDLSSVKNSVRTTVLPLNLNGSMTAFITFNSSTRMLVASLWLHDGHPSSAANPYQVSAQLPDLDTLLPAPEVAVGFSASTGECKELHQILSWSFNSTLAPTKRDKYKKAGLVGGLTTGGVLVLALMVWFLFSCRKQKRSRNTFERGTGGARQFKYRDLADATNNFSEKLGEGAFGAVYKGDLKQLDCEVAVKKITRESSEGHKDFFSEVSTISQAKHKNLVKFYGWCSRGHSWNILRFMCSCFRKEKNKELFLVYELMKKGNLNDYLYKSEAPEVLSWQIRHKIAKDIGSGLLYLHHECNPYILHRDIKPGNVLLDDDFTAKLADFGLSRMANPGNATLQTTAIGSNGYMDPQCMRDGSDVRFNRSSDIYSFGIALLDISCARRHRDQIWELYRSGGDVVDAADTRLTIGGGLDRRDMKRVIILGLWCSSYEAKHRPTMRQAMDVLERDAPLPDLNNLIVVNSTLASSDQLDNASSSLPDNGYHCEEAPLFAGNSSSQLNRRASF</sequence>
<dbReference type="InterPro" id="IPR001220">
    <property type="entry name" value="Legume_lectin_dom"/>
</dbReference>
<comment type="similarity">
    <text evidence="2">In the N-terminal section; belongs to the leguminous lectin family.</text>
</comment>
<dbReference type="InterPro" id="IPR050528">
    <property type="entry name" value="L-type_Lectin-RKs"/>
</dbReference>
<keyword evidence="8 19" id="KW-0812">Transmembrane</keyword>
<feature type="chain" id="PRO_5002348516" description="non-specific serine/threonine protein kinase" evidence="20">
    <location>
        <begin position="19"/>
        <end position="680"/>
    </location>
</feature>
<keyword evidence="11 18" id="KW-0547">Nucleotide-binding</keyword>
<dbReference type="Gene3D" id="2.60.120.200">
    <property type="match status" value="1"/>
</dbReference>
<evidence type="ECO:0000256" key="3">
    <source>
        <dbReference type="ARBA" id="ARBA00010217"/>
    </source>
</evidence>
<evidence type="ECO:0000256" key="13">
    <source>
        <dbReference type="ARBA" id="ARBA00022840"/>
    </source>
</evidence>
<accession>A0A0D9W203</accession>
<dbReference type="SMART" id="SM00220">
    <property type="entry name" value="S_TKc"/>
    <property type="match status" value="1"/>
</dbReference>
<dbReference type="PROSITE" id="PS50011">
    <property type="entry name" value="PROTEIN_KINASE_DOM"/>
    <property type="match status" value="1"/>
</dbReference>
<comment type="similarity">
    <text evidence="3">In the C-terminal section; belongs to the protein kinase superfamily. Ser/Thr protein kinase family.</text>
</comment>
<dbReference type="FunFam" id="1.10.510.10:FF:000240">
    <property type="entry name" value="Lectin-domain containing receptor kinase A4.3"/>
    <property type="match status" value="1"/>
</dbReference>
<dbReference type="Pfam" id="PF00139">
    <property type="entry name" value="Lectin_legB"/>
    <property type="match status" value="1"/>
</dbReference>
<evidence type="ECO:0000256" key="2">
    <source>
        <dbReference type="ARBA" id="ARBA00008536"/>
    </source>
</evidence>
<protein>
    <recommendedName>
        <fullName evidence="4">non-specific serine/threonine protein kinase</fullName>
        <ecNumber evidence="4">2.7.11.1</ecNumber>
    </recommendedName>
</protein>
<dbReference type="InterPro" id="IPR017441">
    <property type="entry name" value="Protein_kinase_ATP_BS"/>
</dbReference>
<reference evidence="22 23" key="1">
    <citation type="submission" date="2012-08" db="EMBL/GenBank/DDBJ databases">
        <title>Oryza genome evolution.</title>
        <authorList>
            <person name="Wing R.A."/>
        </authorList>
    </citation>
    <scope>NUCLEOTIDE SEQUENCE</scope>
</reference>
<evidence type="ECO:0000313" key="22">
    <source>
        <dbReference type="EnsemblPlants" id="LPERR04G00860.1"/>
    </source>
</evidence>
<feature type="signal peptide" evidence="20">
    <location>
        <begin position="1"/>
        <end position="18"/>
    </location>
</feature>
<dbReference type="PROSITE" id="PS00108">
    <property type="entry name" value="PROTEIN_KINASE_ST"/>
    <property type="match status" value="1"/>
</dbReference>
<evidence type="ECO:0000313" key="23">
    <source>
        <dbReference type="Proteomes" id="UP000032180"/>
    </source>
</evidence>
<evidence type="ECO:0000256" key="11">
    <source>
        <dbReference type="ARBA" id="ARBA00022741"/>
    </source>
</evidence>
<evidence type="ECO:0000256" key="12">
    <source>
        <dbReference type="ARBA" id="ARBA00022777"/>
    </source>
</evidence>
<dbReference type="STRING" id="77586.A0A0D9W203"/>
<dbReference type="PANTHER" id="PTHR27007">
    <property type="match status" value="1"/>
</dbReference>
<dbReference type="EnsemblPlants" id="LPERR04G00860.1">
    <property type="protein sequence ID" value="LPERR04G00860.1"/>
    <property type="gene ID" value="LPERR04G00860"/>
</dbReference>
<feature type="transmembrane region" description="Helical" evidence="19">
    <location>
        <begin position="284"/>
        <end position="306"/>
    </location>
</feature>
<organism evidence="22 23">
    <name type="scientific">Leersia perrieri</name>
    <dbReference type="NCBI Taxonomy" id="77586"/>
    <lineage>
        <taxon>Eukaryota</taxon>
        <taxon>Viridiplantae</taxon>
        <taxon>Streptophyta</taxon>
        <taxon>Embryophyta</taxon>
        <taxon>Tracheophyta</taxon>
        <taxon>Spermatophyta</taxon>
        <taxon>Magnoliopsida</taxon>
        <taxon>Liliopsida</taxon>
        <taxon>Poales</taxon>
        <taxon>Poaceae</taxon>
        <taxon>BOP clade</taxon>
        <taxon>Oryzoideae</taxon>
        <taxon>Oryzeae</taxon>
        <taxon>Oryzinae</taxon>
        <taxon>Leersia</taxon>
    </lineage>
</organism>
<evidence type="ECO:0000256" key="19">
    <source>
        <dbReference type="SAM" id="Phobius"/>
    </source>
</evidence>
<keyword evidence="13 18" id="KW-0067">ATP-binding</keyword>
<keyword evidence="12" id="KW-0418">Kinase</keyword>
<feature type="binding site" evidence="18">
    <location>
        <position position="368"/>
    </location>
    <ligand>
        <name>ATP</name>
        <dbReference type="ChEBI" id="CHEBI:30616"/>
    </ligand>
</feature>
<evidence type="ECO:0000256" key="7">
    <source>
        <dbReference type="ARBA" id="ARBA00022679"/>
    </source>
</evidence>
<keyword evidence="7" id="KW-0808">Transferase</keyword>
<dbReference type="EC" id="2.7.11.1" evidence="4"/>
<evidence type="ECO:0000256" key="9">
    <source>
        <dbReference type="ARBA" id="ARBA00022729"/>
    </source>
</evidence>
<keyword evidence="17" id="KW-0325">Glycoprotein</keyword>
<keyword evidence="15 19" id="KW-0472">Membrane</keyword>
<dbReference type="PROSITE" id="PS00307">
    <property type="entry name" value="LECTIN_LEGUME_BETA"/>
    <property type="match status" value="1"/>
</dbReference>
<dbReference type="GO" id="GO:0002229">
    <property type="term" value="P:defense response to oomycetes"/>
    <property type="evidence" value="ECO:0007669"/>
    <property type="project" value="UniProtKB-ARBA"/>
</dbReference>
<dbReference type="HOGENOM" id="CLU_000288_62_6_1"/>
<evidence type="ECO:0000256" key="1">
    <source>
        <dbReference type="ARBA" id="ARBA00004251"/>
    </source>
</evidence>
<evidence type="ECO:0000256" key="6">
    <source>
        <dbReference type="ARBA" id="ARBA00022527"/>
    </source>
</evidence>
<keyword evidence="16" id="KW-0675">Receptor</keyword>
<evidence type="ECO:0000256" key="8">
    <source>
        <dbReference type="ARBA" id="ARBA00022692"/>
    </source>
</evidence>
<dbReference type="Proteomes" id="UP000032180">
    <property type="component" value="Chromosome 4"/>
</dbReference>
<keyword evidence="10" id="KW-0430">Lectin</keyword>
<dbReference type="PROSITE" id="PS00107">
    <property type="entry name" value="PROTEIN_KINASE_ATP"/>
    <property type="match status" value="1"/>
</dbReference>
<dbReference type="InterPro" id="IPR013320">
    <property type="entry name" value="ConA-like_dom_sf"/>
</dbReference>
<evidence type="ECO:0000256" key="15">
    <source>
        <dbReference type="ARBA" id="ARBA00023136"/>
    </source>
</evidence>
<dbReference type="Pfam" id="PF00069">
    <property type="entry name" value="Pkinase"/>
    <property type="match status" value="1"/>
</dbReference>